<dbReference type="Gene3D" id="3.10.310.30">
    <property type="match status" value="1"/>
</dbReference>
<dbReference type="SUPFAM" id="SSF64182">
    <property type="entry name" value="DHH phosphoesterases"/>
    <property type="match status" value="1"/>
</dbReference>
<evidence type="ECO:0000313" key="2">
    <source>
        <dbReference type="EMBL" id="PWR72206.1"/>
    </source>
</evidence>
<dbReference type="InterPro" id="IPR051673">
    <property type="entry name" value="SSDNA_exonuclease_RecJ"/>
</dbReference>
<dbReference type="InterPro" id="IPR038763">
    <property type="entry name" value="DHH_sf"/>
</dbReference>
<dbReference type="AlphaFoldDB" id="A0A2V2N3B8"/>
<name>A0A2V2N3B8_9EURY</name>
<dbReference type="GeneID" id="97547917"/>
<keyword evidence="3" id="KW-1185">Reference proteome</keyword>
<evidence type="ECO:0000259" key="1">
    <source>
        <dbReference type="Pfam" id="PF02272"/>
    </source>
</evidence>
<gene>
    <name evidence="2" type="ORF">DK846_09505</name>
</gene>
<feature type="domain" description="DHHA1" evidence="1">
    <location>
        <begin position="317"/>
        <end position="403"/>
    </location>
</feature>
<dbReference type="GO" id="GO:0003676">
    <property type="term" value="F:nucleic acid binding"/>
    <property type="evidence" value="ECO:0007669"/>
    <property type="project" value="InterPro"/>
</dbReference>
<dbReference type="PANTHER" id="PTHR30255">
    <property type="entry name" value="SINGLE-STRANDED-DNA-SPECIFIC EXONUCLEASE RECJ"/>
    <property type="match status" value="1"/>
</dbReference>
<dbReference type="Gene3D" id="3.90.1640.30">
    <property type="match status" value="1"/>
</dbReference>
<dbReference type="InterPro" id="IPR003156">
    <property type="entry name" value="DHHA1_dom"/>
</dbReference>
<dbReference type="OrthoDB" id="36101at2157"/>
<accession>A0A2V2N3B8</accession>
<dbReference type="PANTHER" id="PTHR30255:SF2">
    <property type="entry name" value="SINGLE-STRANDED-DNA-SPECIFIC EXONUCLEASE RECJ"/>
    <property type="match status" value="1"/>
</dbReference>
<dbReference type="RefSeq" id="WP_109968695.1">
    <property type="nucleotide sequence ID" value="NZ_CP176093.1"/>
</dbReference>
<sequence length="405" mass="43338">MSIDTAAKDLASHITRQDQVEIRCHHDADGIAAGAIMSIALFRSHIPFRLRVVPRIQSQDIPKGGNILLCDLGSGIPDLPEETMVIDHHIPLFEGPYHVNPRLNGIDGDTELSGAGAAYLVANAIGDNRDLAGLVLSGIIGDGQRLAGKNHEIYLEGMGNGIVSKKRGIRLAGRDLTEQLTLATNPYLPGISGSESETTALINQCSDGSELSTDILLSLLMLDAAERSRPEALLNLYGDVYQLEREVISDAHSLTMLIDACGKEDQGSIAAAISLRNSSDLPAAWDIARNHRLRLIDELNKTLGTSREAEQVYEISDKRLASDVADALNFMDGEQAVIVVVNQDDGTSHLSIRVPARQGTDLGTLVHSLAADCSGHGGGHTSRAGATISSEHLSRFITAIHEVYA</sequence>
<protein>
    <submittedName>
        <fullName evidence="2">Phosphoesterase</fullName>
    </submittedName>
</protein>
<dbReference type="Pfam" id="PF02272">
    <property type="entry name" value="DHHA1"/>
    <property type="match status" value="1"/>
</dbReference>
<organism evidence="2 3">
    <name type="scientific">Methanospirillum lacunae</name>
    <dbReference type="NCBI Taxonomy" id="668570"/>
    <lineage>
        <taxon>Archaea</taxon>
        <taxon>Methanobacteriati</taxon>
        <taxon>Methanobacteriota</taxon>
        <taxon>Stenosarchaea group</taxon>
        <taxon>Methanomicrobia</taxon>
        <taxon>Methanomicrobiales</taxon>
        <taxon>Methanospirillaceae</taxon>
        <taxon>Methanospirillum</taxon>
    </lineage>
</organism>
<dbReference type="EMBL" id="QGMY01000007">
    <property type="protein sequence ID" value="PWR72206.1"/>
    <property type="molecule type" value="Genomic_DNA"/>
</dbReference>
<proteinExistence type="predicted"/>
<dbReference type="Proteomes" id="UP000245657">
    <property type="component" value="Unassembled WGS sequence"/>
</dbReference>
<comment type="caution">
    <text evidence="2">The sequence shown here is derived from an EMBL/GenBank/DDBJ whole genome shotgun (WGS) entry which is preliminary data.</text>
</comment>
<evidence type="ECO:0000313" key="3">
    <source>
        <dbReference type="Proteomes" id="UP000245657"/>
    </source>
</evidence>
<reference evidence="2 3" key="1">
    <citation type="submission" date="2018-05" db="EMBL/GenBank/DDBJ databases">
        <title>Draft genome of Methanospirillum lacunae Ki8-1.</title>
        <authorList>
            <person name="Dueholm M.S."/>
            <person name="Nielsen P.H."/>
            <person name="Bakmann L.F."/>
            <person name="Otzen D.E."/>
        </authorList>
    </citation>
    <scope>NUCLEOTIDE SEQUENCE [LARGE SCALE GENOMIC DNA]</scope>
    <source>
        <strain evidence="2 3">Ki8-1</strain>
    </source>
</reference>